<sequence>MRATSLWNDSFTIEYADKGKVIEKITFKGSLRGAMRHVLHKYDYGCADFYTSDGKWLKEIMW</sequence>
<dbReference type="RefSeq" id="WP_380711477.1">
    <property type="nucleotide sequence ID" value="NZ_JBHUML010000002.1"/>
</dbReference>
<dbReference type="Proteomes" id="UP001597520">
    <property type="component" value="Unassembled WGS sequence"/>
</dbReference>
<reference evidence="2" key="1">
    <citation type="journal article" date="2019" name="Int. J. Syst. Evol. Microbiol.">
        <title>The Global Catalogue of Microorganisms (GCM) 10K type strain sequencing project: providing services to taxonomists for standard genome sequencing and annotation.</title>
        <authorList>
            <consortium name="The Broad Institute Genomics Platform"/>
            <consortium name="The Broad Institute Genome Sequencing Center for Infectious Disease"/>
            <person name="Wu L."/>
            <person name="Ma J."/>
        </authorList>
    </citation>
    <scope>NUCLEOTIDE SEQUENCE [LARGE SCALE GENOMIC DNA]</scope>
    <source>
        <strain evidence="2">KCTC 33792</strain>
    </source>
</reference>
<comment type="caution">
    <text evidence="1">The sequence shown here is derived from an EMBL/GenBank/DDBJ whole genome shotgun (WGS) entry which is preliminary data.</text>
</comment>
<protein>
    <submittedName>
        <fullName evidence="1">Uncharacterized protein</fullName>
    </submittedName>
</protein>
<organism evidence="1 2">
    <name type="scientific">Salibacterium lacus</name>
    <dbReference type="NCBI Taxonomy" id="1898109"/>
    <lineage>
        <taxon>Bacteria</taxon>
        <taxon>Bacillati</taxon>
        <taxon>Bacillota</taxon>
        <taxon>Bacilli</taxon>
        <taxon>Bacillales</taxon>
        <taxon>Bacillaceae</taxon>
    </lineage>
</organism>
<proteinExistence type="predicted"/>
<gene>
    <name evidence="1" type="ORF">ACFSUB_01815</name>
</gene>
<name>A0ABW5SYD7_9BACI</name>
<accession>A0ABW5SYD7</accession>
<evidence type="ECO:0000313" key="1">
    <source>
        <dbReference type="EMBL" id="MFD2704189.1"/>
    </source>
</evidence>
<keyword evidence="2" id="KW-1185">Reference proteome</keyword>
<evidence type="ECO:0000313" key="2">
    <source>
        <dbReference type="Proteomes" id="UP001597520"/>
    </source>
</evidence>
<dbReference type="EMBL" id="JBHUML010000002">
    <property type="protein sequence ID" value="MFD2704189.1"/>
    <property type="molecule type" value="Genomic_DNA"/>
</dbReference>